<protein>
    <submittedName>
        <fullName evidence="1">ABC transporter substrate-binding protein</fullName>
    </submittedName>
</protein>
<dbReference type="SUPFAM" id="SSF53850">
    <property type="entry name" value="Periplasmic binding protein-like II"/>
    <property type="match status" value="1"/>
</dbReference>
<evidence type="ECO:0000313" key="2">
    <source>
        <dbReference type="Proteomes" id="UP000264753"/>
    </source>
</evidence>
<evidence type="ECO:0000313" key="1">
    <source>
        <dbReference type="EMBL" id="HBU98372.1"/>
    </source>
</evidence>
<sequence length="174" mass="19300">IWNLYGISTENWGEHGFEQVLNEARIGVLLGSARQGYLQQRGAAQLIMVPREELLLPMLLADRVDLIAIGGNILRHYINAIDISDTPGKLPKIDGALAYRSCYLYAAISGDMPNSDIQKLQQQLDDFKRDGFFVENRRNHGLSTNQSGSFLSAMLDLDNNGVSCVDLNGDDEDD</sequence>
<reference evidence="1 2" key="1">
    <citation type="journal article" date="2018" name="Nat. Biotechnol.">
        <title>A standardized bacterial taxonomy based on genome phylogeny substantially revises the tree of life.</title>
        <authorList>
            <person name="Parks D.H."/>
            <person name="Chuvochina M."/>
            <person name="Waite D.W."/>
            <person name="Rinke C."/>
            <person name="Skarshewski A."/>
            <person name="Chaumeil P.A."/>
            <person name="Hugenholtz P."/>
        </authorList>
    </citation>
    <scope>NUCLEOTIDE SEQUENCE [LARGE SCALE GENOMIC DNA]</scope>
    <source>
        <strain evidence="1">UBA8707</strain>
    </source>
</reference>
<organism evidence="1 2">
    <name type="scientific">Thalassospira lucentensis</name>
    <dbReference type="NCBI Taxonomy" id="168935"/>
    <lineage>
        <taxon>Bacteria</taxon>
        <taxon>Pseudomonadati</taxon>
        <taxon>Pseudomonadota</taxon>
        <taxon>Alphaproteobacteria</taxon>
        <taxon>Rhodospirillales</taxon>
        <taxon>Thalassospiraceae</taxon>
        <taxon>Thalassospira</taxon>
    </lineage>
</organism>
<accession>A0A358HTS7</accession>
<dbReference type="Proteomes" id="UP000264753">
    <property type="component" value="Unassembled WGS sequence"/>
</dbReference>
<proteinExistence type="predicted"/>
<gene>
    <name evidence="1" type="ORF">DEF21_10785</name>
</gene>
<name>A0A358HTS7_9PROT</name>
<feature type="non-terminal residue" evidence="1">
    <location>
        <position position="1"/>
    </location>
</feature>
<dbReference type="EMBL" id="DOOG01000088">
    <property type="protein sequence ID" value="HBU98372.1"/>
    <property type="molecule type" value="Genomic_DNA"/>
</dbReference>
<comment type="caution">
    <text evidence="1">The sequence shown here is derived from an EMBL/GenBank/DDBJ whole genome shotgun (WGS) entry which is preliminary data.</text>
</comment>
<dbReference type="AlphaFoldDB" id="A0A358HTS7"/>